<gene>
    <name evidence="2" type="ORF">ALEPTO_LOCUS11703</name>
</gene>
<evidence type="ECO:0000313" key="2">
    <source>
        <dbReference type="EMBL" id="CAG8704859.1"/>
    </source>
</evidence>
<sequence>QSQSEDENEYDQEEISQSESDQKNSEIESQQSWHGQETNCFNLKKKVGFLNQSVKYIIARYIPQCPKEVLTEIYTDLSKLFPEMKDSYYSYHLQIYMKKEVDKNPTITLLFHVHDLEIPHALLDTDRKKVYRLIGAVEEKQSIGTFSDIPITIDIGNNTLTISDEFSVLPTEKDSNGKDISLFILGTRWQHQAGWEPIVK</sequence>
<comment type="caution">
    <text evidence="2">The sequence shown here is derived from an EMBL/GenBank/DDBJ whole genome shotgun (WGS) entry which is preliminary data.</text>
</comment>
<feature type="region of interest" description="Disordered" evidence="1">
    <location>
        <begin position="1"/>
        <end position="33"/>
    </location>
</feature>
<dbReference type="Proteomes" id="UP000789508">
    <property type="component" value="Unassembled WGS sequence"/>
</dbReference>
<accession>A0A9N9HT64</accession>
<organism evidence="2 3">
    <name type="scientific">Ambispora leptoticha</name>
    <dbReference type="NCBI Taxonomy" id="144679"/>
    <lineage>
        <taxon>Eukaryota</taxon>
        <taxon>Fungi</taxon>
        <taxon>Fungi incertae sedis</taxon>
        <taxon>Mucoromycota</taxon>
        <taxon>Glomeromycotina</taxon>
        <taxon>Glomeromycetes</taxon>
        <taxon>Archaeosporales</taxon>
        <taxon>Ambisporaceae</taxon>
        <taxon>Ambispora</taxon>
    </lineage>
</organism>
<feature type="compositionally biased region" description="Acidic residues" evidence="1">
    <location>
        <begin position="1"/>
        <end position="16"/>
    </location>
</feature>
<evidence type="ECO:0000256" key="1">
    <source>
        <dbReference type="SAM" id="MobiDB-lite"/>
    </source>
</evidence>
<dbReference type="AlphaFoldDB" id="A0A9N9HT64"/>
<proteinExistence type="predicted"/>
<feature type="non-terminal residue" evidence="2">
    <location>
        <position position="200"/>
    </location>
</feature>
<keyword evidence="3" id="KW-1185">Reference proteome</keyword>
<feature type="non-terminal residue" evidence="2">
    <location>
        <position position="1"/>
    </location>
</feature>
<evidence type="ECO:0000313" key="3">
    <source>
        <dbReference type="Proteomes" id="UP000789508"/>
    </source>
</evidence>
<dbReference type="EMBL" id="CAJVPS010020583">
    <property type="protein sequence ID" value="CAG8704859.1"/>
    <property type="molecule type" value="Genomic_DNA"/>
</dbReference>
<protein>
    <submittedName>
        <fullName evidence="2">2399_t:CDS:1</fullName>
    </submittedName>
</protein>
<reference evidence="2" key="1">
    <citation type="submission" date="2021-06" db="EMBL/GenBank/DDBJ databases">
        <authorList>
            <person name="Kallberg Y."/>
            <person name="Tangrot J."/>
            <person name="Rosling A."/>
        </authorList>
    </citation>
    <scope>NUCLEOTIDE SEQUENCE</scope>
    <source>
        <strain evidence="2">FL130A</strain>
    </source>
</reference>
<dbReference type="OrthoDB" id="2420863at2759"/>
<name>A0A9N9HT64_9GLOM</name>